<evidence type="ECO:0000256" key="1">
    <source>
        <dbReference type="ARBA" id="ARBA00023015"/>
    </source>
</evidence>
<organism evidence="5 6">
    <name type="scientific">Ilex paraguariensis</name>
    <name type="common">yerba mate</name>
    <dbReference type="NCBI Taxonomy" id="185542"/>
    <lineage>
        <taxon>Eukaryota</taxon>
        <taxon>Viridiplantae</taxon>
        <taxon>Streptophyta</taxon>
        <taxon>Embryophyta</taxon>
        <taxon>Tracheophyta</taxon>
        <taxon>Spermatophyta</taxon>
        <taxon>Magnoliopsida</taxon>
        <taxon>eudicotyledons</taxon>
        <taxon>Gunneridae</taxon>
        <taxon>Pentapetalae</taxon>
        <taxon>asterids</taxon>
        <taxon>campanulids</taxon>
        <taxon>Aquifoliales</taxon>
        <taxon>Aquifoliaceae</taxon>
        <taxon>Ilex</taxon>
    </lineage>
</organism>
<dbReference type="Proteomes" id="UP001642360">
    <property type="component" value="Unassembled WGS sequence"/>
</dbReference>
<dbReference type="InterPro" id="IPR009057">
    <property type="entry name" value="Homeodomain-like_sf"/>
</dbReference>
<feature type="region of interest" description="Disordered" evidence="4">
    <location>
        <begin position="283"/>
        <end position="322"/>
    </location>
</feature>
<feature type="compositionally biased region" description="Polar residues" evidence="4">
    <location>
        <begin position="1244"/>
        <end position="1254"/>
    </location>
</feature>
<feature type="region of interest" description="Disordered" evidence="4">
    <location>
        <begin position="1461"/>
        <end position="1480"/>
    </location>
</feature>
<name>A0ABC8UJK7_9AQUA</name>
<sequence>MSSCSTAVSAEVGDFNHPNVLPAEASLSKSSETPLEHKNDEKEDEDENKDEDEDVDFQPFLKETPSLEASSSLSSEIEGLDADVADSGKNTCAALVNNSMSKPSDSVQDYAVGDSEHGEEIVMQTTISSEGACEKVSENTSSTKLIERRPVLISQLEEETCIEKNGSSSRTDVVNDVIGQVDNTAHSRKLNMHTDAEDAICMRTRARYSLASFTLDELETFLQETDDDDDLQKVDDEEEYRKFLAAVLQGGDGSCQILQDNENVDEEDEDNDADFELEIEEALESDLDENTRDKTHEQDYEAVGRRPKTRRNRRQKDSVKHKKKLLGQLNRPLRPLLPIAPAPSFKVFDGKSLMPKNARQCLLSSANNGSVNGFSPHQIGQLHGLIHEHVQLLIQVFSVCVLEPARQRIASELRGLISEMLHTRDQVLSWRRVPYPSFCFCGPHIHPSVSDGYPKNLPAQGTFESSSSFDPQRECSSVNNMLPLYNIISPSKGRHECFSHGQVGRFPTTEGSFWMPYISGPILSVLDVAPLALVGSYIDDVSTAVQDYQCRYLEVSGDNRFQREPLFPLHSFHSSEEANGQVSRGIVPPASKMVLSSSASDQMPRKTMAAALVERAKKQSVALVPKEIAKLAHRFFPLFNPALYPHKPPPSPVANRVLFTDAEDELLAMGLMEYNTDWKAIQQRFLPCKSKHQIFVRQKNRSSSKAPENPIKAVRRMKNSPLTDKEKARIEEGLKVFKLDWMSVWKFVVPYRDPSLLPRQWRIATGTQKSYKMDADKKVKRRLYESKRRKSKPAAASWHTSSGKEDYSTDNAGEENNSADDCMDKEDEAYVHEAFFADWRPGNSSVSLKHPDSGWGEKNPPTVLHSVENSLVREQMNSGCGISQPQIGQELPSAFRSSNSEVCVRPNRARSANNAFLVKLAPDLPPLNLPPSVRVMSQSAFKTYQGGAFTKVSDTEACSGIPGTENIVPNPASVVKSGTNYPEKAVQNRNNLLKSSISNQGSGVLRDKCFSEEKDGSGLQMHPLLFQAPEDGCLPYYPSNSSTSNPCPFNFFPGNQPHLNLSLFRNPHQVSNTAKFFDKSLKSKVTATSSALGFDFHPLLQRTDNVNCDSVALHSTAQPSVTSEPLRGIGAPFQNPFDAFLAKSHINSRPSATCAKLSSPNRESEEPDLDVQLSCKYSKPKAVGSRNACEHNPVVSIISVSEAGNSEFEKNTTNSLDHCSSYVPTASTSKGLGQNLDSGAHASVKSSNGRNENNVDIVGDLSLPEIVMEQEELSDSDEEIGENVEFECEEMADSEGEEGSDSEQNLNIQNKAAKVATDVDINHSQCEPSTYVTSEGNACGPSEGSTIKLGLTDQEEENNPWSSLCLDLNSCPPGSLPTKPNLAMHRYCSAGQLKAPAHSNRCCTNTLQSTKHGTLQKHAVSTPQPPCLDSVTVASLRKPRKRACITDSSVCTGRAKRRDLNVNTDTTEESSNRDKNDESG</sequence>
<evidence type="ECO:0000313" key="5">
    <source>
        <dbReference type="EMBL" id="CAK9181240.1"/>
    </source>
</evidence>
<comment type="caution">
    <text evidence="5">The sequence shown here is derived from an EMBL/GenBank/DDBJ whole genome shotgun (WGS) entry which is preliminary data.</text>
</comment>
<keyword evidence="3" id="KW-0539">Nucleus</keyword>
<feature type="compositionally biased region" description="Acidic residues" evidence="4">
    <location>
        <begin position="42"/>
        <end position="56"/>
    </location>
</feature>
<feature type="compositionally biased region" description="Basic and acidic residues" evidence="4">
    <location>
        <begin position="1470"/>
        <end position="1480"/>
    </location>
</feature>
<evidence type="ECO:0000256" key="4">
    <source>
        <dbReference type="SAM" id="MobiDB-lite"/>
    </source>
</evidence>
<keyword evidence="1" id="KW-0805">Transcription regulation</keyword>
<keyword evidence="6" id="KW-1185">Reference proteome</keyword>
<dbReference type="PANTHER" id="PTHR16088">
    <property type="entry name" value="YY1 ASSOCIATED PROTEIN-RELATED"/>
    <property type="match status" value="1"/>
</dbReference>
<reference evidence="5 6" key="1">
    <citation type="submission" date="2024-02" db="EMBL/GenBank/DDBJ databases">
        <authorList>
            <person name="Vignale AGUSTIN F."/>
            <person name="Sosa J E."/>
            <person name="Modenutti C."/>
        </authorList>
    </citation>
    <scope>NUCLEOTIDE SEQUENCE [LARGE SCALE GENOMIC DNA]</scope>
</reference>
<feature type="region of interest" description="Disordered" evidence="4">
    <location>
        <begin position="1"/>
        <end position="75"/>
    </location>
</feature>
<feature type="compositionally biased region" description="Basic and acidic residues" evidence="4">
    <location>
        <begin position="772"/>
        <end position="786"/>
    </location>
</feature>
<feature type="compositionally biased region" description="Basic residues" evidence="4">
    <location>
        <begin position="305"/>
        <end position="322"/>
    </location>
</feature>
<dbReference type="InterPro" id="IPR052435">
    <property type="entry name" value="YY1-Transcr_Regul"/>
</dbReference>
<gene>
    <name evidence="5" type="ORF">ILEXP_LOCUS51292</name>
</gene>
<feature type="compositionally biased region" description="Low complexity" evidence="4">
    <location>
        <begin position="66"/>
        <end position="75"/>
    </location>
</feature>
<protein>
    <recommendedName>
        <fullName evidence="7">Homeodomain-like superfamily protein</fullName>
    </recommendedName>
</protein>
<evidence type="ECO:0000313" key="6">
    <source>
        <dbReference type="Proteomes" id="UP001642360"/>
    </source>
</evidence>
<feature type="region of interest" description="Disordered" evidence="4">
    <location>
        <begin position="1237"/>
        <end position="1256"/>
    </location>
</feature>
<evidence type="ECO:0008006" key="7">
    <source>
        <dbReference type="Google" id="ProtNLM"/>
    </source>
</evidence>
<dbReference type="EMBL" id="CAUOFW020007969">
    <property type="protein sequence ID" value="CAK9181240.1"/>
    <property type="molecule type" value="Genomic_DNA"/>
</dbReference>
<dbReference type="PANTHER" id="PTHR16088:SF3">
    <property type="entry name" value="GON-4-LIKE PROTEIN"/>
    <property type="match status" value="1"/>
</dbReference>
<evidence type="ECO:0000256" key="3">
    <source>
        <dbReference type="ARBA" id="ARBA00023242"/>
    </source>
</evidence>
<feature type="compositionally biased region" description="Basic and acidic residues" evidence="4">
    <location>
        <begin position="289"/>
        <end position="304"/>
    </location>
</feature>
<feature type="region of interest" description="Disordered" evidence="4">
    <location>
        <begin position="772"/>
        <end position="821"/>
    </location>
</feature>
<proteinExistence type="predicted"/>
<evidence type="ECO:0000256" key="2">
    <source>
        <dbReference type="ARBA" id="ARBA00023163"/>
    </source>
</evidence>
<keyword evidence="2" id="KW-0804">Transcription</keyword>
<accession>A0ABC8UJK7</accession>
<dbReference type="SUPFAM" id="SSF46689">
    <property type="entry name" value="Homeodomain-like"/>
    <property type="match status" value="1"/>
</dbReference>